<name>X1A448_9ZZZZ</name>
<evidence type="ECO:0000256" key="3">
    <source>
        <dbReference type="ARBA" id="ARBA00022839"/>
    </source>
</evidence>
<dbReference type="SUPFAM" id="SSF53098">
    <property type="entry name" value="Ribonuclease H-like"/>
    <property type="match status" value="1"/>
</dbReference>
<dbReference type="PANTHER" id="PTHR30231">
    <property type="entry name" value="DNA POLYMERASE III SUBUNIT EPSILON"/>
    <property type="match status" value="1"/>
</dbReference>
<dbReference type="SMART" id="SM00479">
    <property type="entry name" value="EXOIII"/>
    <property type="match status" value="1"/>
</dbReference>
<dbReference type="GO" id="GO:0008408">
    <property type="term" value="F:3'-5' exonuclease activity"/>
    <property type="evidence" value="ECO:0007669"/>
    <property type="project" value="TreeGrafter"/>
</dbReference>
<feature type="domain" description="Exonuclease" evidence="4">
    <location>
        <begin position="1"/>
        <end position="171"/>
    </location>
</feature>
<dbReference type="GO" id="GO:0005829">
    <property type="term" value="C:cytosol"/>
    <property type="evidence" value="ECO:0007669"/>
    <property type="project" value="TreeGrafter"/>
</dbReference>
<dbReference type="EMBL" id="BART01016007">
    <property type="protein sequence ID" value="GAG76559.1"/>
    <property type="molecule type" value="Genomic_DNA"/>
</dbReference>
<keyword evidence="3" id="KW-0269">Exonuclease</keyword>
<reference evidence="5" key="1">
    <citation type="journal article" date="2014" name="Front. Microbiol.">
        <title>High frequency of phylogenetically diverse reductive dehalogenase-homologous genes in deep subseafloor sedimentary metagenomes.</title>
        <authorList>
            <person name="Kawai M."/>
            <person name="Futagami T."/>
            <person name="Toyoda A."/>
            <person name="Takaki Y."/>
            <person name="Nishi S."/>
            <person name="Hori S."/>
            <person name="Arai W."/>
            <person name="Tsubouchi T."/>
            <person name="Morono Y."/>
            <person name="Uchiyama I."/>
            <person name="Ito T."/>
            <person name="Fujiyama A."/>
            <person name="Inagaki F."/>
            <person name="Takami H."/>
        </authorList>
    </citation>
    <scope>NUCLEOTIDE SEQUENCE</scope>
    <source>
        <strain evidence="5">Expedition CK06-06</strain>
    </source>
</reference>
<comment type="caution">
    <text evidence="5">The sequence shown here is derived from an EMBL/GenBank/DDBJ whole genome shotgun (WGS) entry which is preliminary data.</text>
</comment>
<keyword evidence="2" id="KW-0378">Hydrolase</keyword>
<evidence type="ECO:0000256" key="1">
    <source>
        <dbReference type="ARBA" id="ARBA00022722"/>
    </source>
</evidence>
<keyword evidence="1" id="KW-0540">Nuclease</keyword>
<protein>
    <recommendedName>
        <fullName evidence="4">Exonuclease domain-containing protein</fullName>
    </recommendedName>
</protein>
<feature type="non-terminal residue" evidence="5">
    <location>
        <position position="1"/>
    </location>
</feature>
<dbReference type="InterPro" id="IPR013520">
    <property type="entry name" value="Ribonucl_H"/>
</dbReference>
<dbReference type="CDD" id="cd06127">
    <property type="entry name" value="DEDDh"/>
    <property type="match status" value="1"/>
</dbReference>
<dbReference type="InterPro" id="IPR036397">
    <property type="entry name" value="RNaseH_sf"/>
</dbReference>
<dbReference type="GO" id="GO:0003676">
    <property type="term" value="F:nucleic acid binding"/>
    <property type="evidence" value="ECO:0007669"/>
    <property type="project" value="InterPro"/>
</dbReference>
<gene>
    <name evidence="5" type="ORF">S01H4_30926</name>
</gene>
<organism evidence="5">
    <name type="scientific">marine sediment metagenome</name>
    <dbReference type="NCBI Taxonomy" id="412755"/>
    <lineage>
        <taxon>unclassified sequences</taxon>
        <taxon>metagenomes</taxon>
        <taxon>ecological metagenomes</taxon>
    </lineage>
</organism>
<dbReference type="Pfam" id="PF00929">
    <property type="entry name" value="RNase_T"/>
    <property type="match status" value="1"/>
</dbReference>
<dbReference type="Gene3D" id="3.30.420.10">
    <property type="entry name" value="Ribonuclease H-like superfamily/Ribonuclease H"/>
    <property type="match status" value="1"/>
</dbReference>
<accession>X1A448</accession>
<dbReference type="InterPro" id="IPR012337">
    <property type="entry name" value="RNaseH-like_sf"/>
</dbReference>
<dbReference type="AlphaFoldDB" id="X1A448"/>
<dbReference type="PANTHER" id="PTHR30231:SF4">
    <property type="entry name" value="PROTEIN NEN2"/>
    <property type="match status" value="1"/>
</dbReference>
<proteinExistence type="predicted"/>
<evidence type="ECO:0000256" key="2">
    <source>
        <dbReference type="ARBA" id="ARBA00022801"/>
    </source>
</evidence>
<sequence>TGLDFKQDAIISIGAVKLRGTTILPAKTFYRLVKPECELKRKSVVVHELTHSDLECAEDILDVVGDFVKFAGNAVLLGHFVHIDLNFVNKVLQQNFGVSLKNSAIDTATLHDWLYENDSHFARHYKGMTTKSDLFSMARKYGVEGGKAHNAFSDAYITAQLFQRFVSFLPECGIKTLKDLLKIARP</sequence>
<evidence type="ECO:0000313" key="5">
    <source>
        <dbReference type="EMBL" id="GAG76559.1"/>
    </source>
</evidence>
<evidence type="ECO:0000259" key="4">
    <source>
        <dbReference type="SMART" id="SM00479"/>
    </source>
</evidence>